<dbReference type="RefSeq" id="WP_184751223.1">
    <property type="nucleotide sequence ID" value="NZ_BAAAJR010000009.1"/>
</dbReference>
<proteinExistence type="predicted"/>
<name>A0A7X0KVJ1_9MICO</name>
<dbReference type="InterPro" id="IPR006311">
    <property type="entry name" value="TAT_signal"/>
</dbReference>
<dbReference type="Proteomes" id="UP000537775">
    <property type="component" value="Unassembled WGS sequence"/>
</dbReference>
<evidence type="ECO:0000313" key="2">
    <source>
        <dbReference type="EMBL" id="MBB6392119.1"/>
    </source>
</evidence>
<comment type="caution">
    <text evidence="2">The sequence shown here is derived from an EMBL/GenBank/DDBJ whole genome shotgun (WGS) entry which is preliminary data.</text>
</comment>
<accession>A0A7X0KVJ1</accession>
<dbReference type="EMBL" id="JACHML010000001">
    <property type="protein sequence ID" value="MBB6392119.1"/>
    <property type="molecule type" value="Genomic_DNA"/>
</dbReference>
<dbReference type="AlphaFoldDB" id="A0A7X0KVJ1"/>
<keyword evidence="1" id="KW-0812">Transmembrane</keyword>
<feature type="transmembrane region" description="Helical" evidence="1">
    <location>
        <begin position="21"/>
        <end position="40"/>
    </location>
</feature>
<evidence type="ECO:0000256" key="1">
    <source>
        <dbReference type="SAM" id="Phobius"/>
    </source>
</evidence>
<organism evidence="2 3">
    <name type="scientific">Microbacterium thalassium</name>
    <dbReference type="NCBI Taxonomy" id="362649"/>
    <lineage>
        <taxon>Bacteria</taxon>
        <taxon>Bacillati</taxon>
        <taxon>Actinomycetota</taxon>
        <taxon>Actinomycetes</taxon>
        <taxon>Micrococcales</taxon>
        <taxon>Microbacteriaceae</taxon>
        <taxon>Microbacterium</taxon>
    </lineage>
</organism>
<evidence type="ECO:0000313" key="3">
    <source>
        <dbReference type="Proteomes" id="UP000537775"/>
    </source>
</evidence>
<keyword evidence="1" id="KW-0472">Membrane</keyword>
<gene>
    <name evidence="2" type="ORF">HD594_002432</name>
</gene>
<keyword evidence="1" id="KW-1133">Transmembrane helix</keyword>
<reference evidence="2 3" key="1">
    <citation type="submission" date="2020-08" db="EMBL/GenBank/DDBJ databases">
        <title>Sequencing the genomes of 1000 actinobacteria strains.</title>
        <authorList>
            <person name="Klenk H.-P."/>
        </authorList>
    </citation>
    <scope>NUCLEOTIDE SEQUENCE [LARGE SCALE GENOMIC DNA]</scope>
    <source>
        <strain evidence="2 3">DSM 12511</strain>
    </source>
</reference>
<protein>
    <submittedName>
        <fullName evidence="2">Uncharacterized protein</fullName>
    </submittedName>
</protein>
<keyword evidence="3" id="KW-1185">Reference proteome</keyword>
<sequence length="204" mass="21301">MSESSSPPDKRGVSRRTVTSAMAWAVPAIAVAAPVAAVAASGPPPSVLVGVACKLPGSSLSRCPPEIAQGIFAGDFEKAFALPLQVTNTTNKPIVLKPSITVTNVRDGNGNPTIPFNVQGIYPDYCTPIDPGESVDVLIFANSDNSANDDVYADVTVPWGHTCADTDHAPIYIPDLYAPSFPPCSTNTPFPEGAPTCTPPFYQN</sequence>
<dbReference type="PROSITE" id="PS51318">
    <property type="entry name" value="TAT"/>
    <property type="match status" value="1"/>
</dbReference>